<reference evidence="2 3" key="1">
    <citation type="submission" date="2024-02" db="EMBL/GenBank/DDBJ databases">
        <title>Chromosome-level genome assembly of the Eurasian Minnow (Phoxinus phoxinus).</title>
        <authorList>
            <person name="Oriowo T.O."/>
            <person name="Martin S."/>
            <person name="Stange M."/>
            <person name="Chrysostomakis Y."/>
            <person name="Brown T."/>
            <person name="Winkler S."/>
            <person name="Kukowka S."/>
            <person name="Myers E.W."/>
            <person name="Bohne A."/>
        </authorList>
    </citation>
    <scope>NUCLEOTIDE SEQUENCE [LARGE SCALE GENOMIC DNA]</scope>
    <source>
        <strain evidence="2">ZFMK-TIS-60720</strain>
        <tissue evidence="2">Whole Organism</tissue>
    </source>
</reference>
<dbReference type="Gene3D" id="1.20.1250.70">
    <property type="entry name" value="Interleukin-15/Interleukin-21"/>
    <property type="match status" value="1"/>
</dbReference>
<evidence type="ECO:0008006" key="4">
    <source>
        <dbReference type="Google" id="ProtNLM"/>
    </source>
</evidence>
<dbReference type="InterPro" id="IPR009079">
    <property type="entry name" value="4_helix_cytokine-like_core"/>
</dbReference>
<proteinExistence type="predicted"/>
<feature type="chain" id="PRO_5042979109" description="Interleukin-4" evidence="1">
    <location>
        <begin position="20"/>
        <end position="144"/>
    </location>
</feature>
<dbReference type="Proteomes" id="UP001364617">
    <property type="component" value="Unassembled WGS sequence"/>
</dbReference>
<dbReference type="SUPFAM" id="SSF47266">
    <property type="entry name" value="4-helical cytokines"/>
    <property type="match status" value="1"/>
</dbReference>
<evidence type="ECO:0000256" key="1">
    <source>
        <dbReference type="SAM" id="SignalP"/>
    </source>
</evidence>
<comment type="caution">
    <text evidence="2">The sequence shown here is derived from an EMBL/GenBank/DDBJ whole genome shotgun (WGS) entry which is preliminary data.</text>
</comment>
<protein>
    <recommendedName>
        <fullName evidence="4">Interleukin-4</fullName>
    </recommendedName>
</protein>
<dbReference type="EMBL" id="JAYKXH010000016">
    <property type="protein sequence ID" value="KAK7140912.1"/>
    <property type="molecule type" value="Genomic_DNA"/>
</dbReference>
<dbReference type="AlphaFoldDB" id="A0AAN9CQZ3"/>
<gene>
    <name evidence="2" type="ORF">R3I93_015150</name>
</gene>
<accession>A0AAN9CQZ3</accession>
<feature type="signal peptide" evidence="1">
    <location>
        <begin position="1"/>
        <end position="19"/>
    </location>
</feature>
<sequence>MKASVCVLFAVACWVVSQADESPMILTLNKVMNDLEKIRKGMGKSTSLINSPNTSDLKDCCFASALKSFGQNMTRVPLTGAKLVNIQKKISRELSKTIILNGLPSCKAEETQKAQCESSYSEVTSQTFVQNLLTLLQRIYARQA</sequence>
<evidence type="ECO:0000313" key="2">
    <source>
        <dbReference type="EMBL" id="KAK7140912.1"/>
    </source>
</evidence>
<name>A0AAN9CQZ3_9TELE</name>
<keyword evidence="1" id="KW-0732">Signal</keyword>
<organism evidence="2 3">
    <name type="scientific">Phoxinus phoxinus</name>
    <name type="common">Eurasian minnow</name>
    <dbReference type="NCBI Taxonomy" id="58324"/>
    <lineage>
        <taxon>Eukaryota</taxon>
        <taxon>Metazoa</taxon>
        <taxon>Chordata</taxon>
        <taxon>Craniata</taxon>
        <taxon>Vertebrata</taxon>
        <taxon>Euteleostomi</taxon>
        <taxon>Actinopterygii</taxon>
        <taxon>Neopterygii</taxon>
        <taxon>Teleostei</taxon>
        <taxon>Ostariophysi</taxon>
        <taxon>Cypriniformes</taxon>
        <taxon>Leuciscidae</taxon>
        <taxon>Phoxininae</taxon>
        <taxon>Phoxinus</taxon>
    </lineage>
</organism>
<evidence type="ECO:0000313" key="3">
    <source>
        <dbReference type="Proteomes" id="UP001364617"/>
    </source>
</evidence>
<keyword evidence="3" id="KW-1185">Reference proteome</keyword>